<dbReference type="InterPro" id="IPR029476">
    <property type="entry name" value="DNase_NucA_NucB"/>
</dbReference>
<sequence length="438" mass="44792">MTVNTYGRRLITAAASIATVASLALAGTTSARADDDAPPSPGPLLGTIAPSAPADGDLTPAEPLDASSSCTAVAPDRENGDATTECVEMTPAAALAGAPAIADRATPSGATTCVAKPGYFQHTRFNSCLTGGRITYTLRDNKGEAVGTGIIVVGDSASLSQTSTTWRETETVSVAEVTGRLKSLNIAFDVSCDGGCKATGPSPWAGARTLTAGGTASGSVTFSTPVGKGRDTLVTVGHHLYVTSTGAIPTQPSTGWSSPDKVRCDDAVGKFPGCVYPDRRADLDLSLSRYGAAAATYAWAEKNMSDHWGSSGNPLQRLADLAGGESHRASTCGAKSTAPFVPKPASVVPDDSCDEYPFAATVQGGRNGGLCAEVVPLRENGVWKFYEADPKRPVTHDEPCVRAHVPLQVNSAAGGAVGAFPAASRVLEGEKYTVTITA</sequence>
<dbReference type="Proteomes" id="UP001198565">
    <property type="component" value="Unassembled WGS sequence"/>
</dbReference>
<evidence type="ECO:0000256" key="1">
    <source>
        <dbReference type="SAM" id="MobiDB-lite"/>
    </source>
</evidence>
<feature type="chain" id="PRO_5046977507" description="Deoxyribonuclease NucA/NucB domain-containing protein" evidence="2">
    <location>
        <begin position="34"/>
        <end position="438"/>
    </location>
</feature>
<protein>
    <recommendedName>
        <fullName evidence="3">Deoxyribonuclease NucA/NucB domain-containing protein</fullName>
    </recommendedName>
</protein>
<keyword evidence="5" id="KW-1185">Reference proteome</keyword>
<evidence type="ECO:0000256" key="2">
    <source>
        <dbReference type="SAM" id="SignalP"/>
    </source>
</evidence>
<feature type="signal peptide" evidence="2">
    <location>
        <begin position="1"/>
        <end position="33"/>
    </location>
</feature>
<accession>A0ABS7QQT1</accession>
<evidence type="ECO:0000259" key="3">
    <source>
        <dbReference type="Pfam" id="PF14040"/>
    </source>
</evidence>
<dbReference type="EMBL" id="JAINVZ010000002">
    <property type="protein sequence ID" value="MBY8884159.1"/>
    <property type="molecule type" value="Genomic_DNA"/>
</dbReference>
<evidence type="ECO:0000313" key="5">
    <source>
        <dbReference type="Proteomes" id="UP001198565"/>
    </source>
</evidence>
<reference evidence="4 5" key="1">
    <citation type="submission" date="2021-08" db="EMBL/GenBank/DDBJ databases">
        <title>Streptomyces sp. PTM05 isolated from lichen.</title>
        <authorList>
            <person name="Somphong A."/>
            <person name="Phongsopitanun W."/>
            <person name="Tanasupawat S."/>
        </authorList>
    </citation>
    <scope>NUCLEOTIDE SEQUENCE [LARGE SCALE GENOMIC DNA]</scope>
    <source>
        <strain evidence="4 5">Ptm05</strain>
    </source>
</reference>
<dbReference type="RefSeq" id="WP_222974173.1">
    <property type="nucleotide sequence ID" value="NZ_JAINVZ010000002.1"/>
</dbReference>
<keyword evidence="2" id="KW-0732">Signal</keyword>
<comment type="caution">
    <text evidence="4">The sequence shown here is derived from an EMBL/GenBank/DDBJ whole genome shotgun (WGS) entry which is preliminary data.</text>
</comment>
<dbReference type="Pfam" id="PF14040">
    <property type="entry name" value="DNase_NucA_NucB"/>
    <property type="match status" value="1"/>
</dbReference>
<organism evidence="4 5">
    <name type="scientific">Streptantibioticus parmotrematis</name>
    <dbReference type="NCBI Taxonomy" id="2873249"/>
    <lineage>
        <taxon>Bacteria</taxon>
        <taxon>Bacillati</taxon>
        <taxon>Actinomycetota</taxon>
        <taxon>Actinomycetes</taxon>
        <taxon>Kitasatosporales</taxon>
        <taxon>Streptomycetaceae</taxon>
        <taxon>Streptantibioticus</taxon>
    </lineage>
</organism>
<feature type="region of interest" description="Disordered" evidence="1">
    <location>
        <begin position="31"/>
        <end position="84"/>
    </location>
</feature>
<feature type="domain" description="Deoxyribonuclease NucA/NucB" evidence="3">
    <location>
        <begin position="349"/>
        <end position="380"/>
    </location>
</feature>
<name>A0ABS7QQT1_9ACTN</name>
<evidence type="ECO:0000313" key="4">
    <source>
        <dbReference type="EMBL" id="MBY8884159.1"/>
    </source>
</evidence>
<gene>
    <name evidence="4" type="ORF">K7472_04770</name>
</gene>
<proteinExistence type="predicted"/>